<evidence type="ECO:0000313" key="9">
    <source>
        <dbReference type="EMBL" id="MES1927636.1"/>
    </source>
</evidence>
<proteinExistence type="inferred from homology"/>
<gene>
    <name evidence="9" type="ORF">SADO_00230</name>
</gene>
<organism evidence="9 10">
    <name type="scientific">Salinisphaera dokdonensis CL-ES53</name>
    <dbReference type="NCBI Taxonomy" id="1304272"/>
    <lineage>
        <taxon>Bacteria</taxon>
        <taxon>Pseudomonadati</taxon>
        <taxon>Pseudomonadota</taxon>
        <taxon>Gammaproteobacteria</taxon>
        <taxon>Salinisphaerales</taxon>
        <taxon>Salinisphaeraceae</taxon>
        <taxon>Salinisphaera</taxon>
    </lineage>
</organism>
<dbReference type="Pfam" id="PF00923">
    <property type="entry name" value="TAL_FSA"/>
    <property type="match status" value="1"/>
</dbReference>
<evidence type="ECO:0000256" key="2">
    <source>
        <dbReference type="ARBA" id="ARBA00004857"/>
    </source>
</evidence>
<dbReference type="EMBL" id="APND01000001">
    <property type="protein sequence ID" value="MES1927636.1"/>
    <property type="molecule type" value="Genomic_DNA"/>
</dbReference>
<keyword evidence="6" id="KW-0570">Pentose shunt</keyword>
<sequence length="316" mass="34153">MADTAAQTLPDNALEALRERTTVVADSGDFETIRAYRPTDATTNPSLVLQAAGDARYRHLVDEALASTPTRGVTRVERLMTLFGRELTGVVSRYVSTEVDARLSFDTDATVRKARALIADYDALGVPADRILIKIASTWAGIRAASVLESEGIACNMTLIFSLAQAQACFEAGVTLISPFVGRITDWYKKAEGVEHYAPTEDPGVLSVQRINAYAKTHGYPTQVMAASFRNRDQILALSGADLMTISPALLEELAGMDASQAPGMSQQTSEIPRVSLDRARFDWAMNADAMATEKLAEGIRKFADDQVALEAQMAG</sequence>
<dbReference type="SUPFAM" id="SSF51569">
    <property type="entry name" value="Aldolase"/>
    <property type="match status" value="1"/>
</dbReference>
<dbReference type="PROSITE" id="PS01054">
    <property type="entry name" value="TRANSALDOLASE_1"/>
    <property type="match status" value="1"/>
</dbReference>
<dbReference type="GO" id="GO:0004801">
    <property type="term" value="F:transaldolase activity"/>
    <property type="evidence" value="ECO:0007669"/>
    <property type="project" value="UniProtKB-EC"/>
</dbReference>
<dbReference type="InterPro" id="IPR013785">
    <property type="entry name" value="Aldolase_TIM"/>
</dbReference>
<dbReference type="PROSITE" id="PS00958">
    <property type="entry name" value="TRANSALDOLASE_2"/>
    <property type="match status" value="1"/>
</dbReference>
<dbReference type="Gene3D" id="3.20.20.70">
    <property type="entry name" value="Aldolase class I"/>
    <property type="match status" value="1"/>
</dbReference>
<accession>A0ABV2AVK8</accession>
<keyword evidence="10" id="KW-1185">Reference proteome</keyword>
<dbReference type="CDD" id="cd00957">
    <property type="entry name" value="Transaldolase_TalAB"/>
    <property type="match status" value="1"/>
</dbReference>
<dbReference type="InterPro" id="IPR004730">
    <property type="entry name" value="Transaldolase_1"/>
</dbReference>
<comment type="pathway">
    <text evidence="2">Carbohydrate degradation; pentose phosphate pathway; D-glyceraldehyde 3-phosphate and beta-D-fructose 6-phosphate from D-ribose 5-phosphate and D-xylulose 5-phosphate (non-oxidative stage): step 2/3.</text>
</comment>
<evidence type="ECO:0000256" key="3">
    <source>
        <dbReference type="ARBA" id="ARBA00008012"/>
    </source>
</evidence>
<dbReference type="InterPro" id="IPR001585">
    <property type="entry name" value="TAL/FSA"/>
</dbReference>
<reference evidence="9 10" key="1">
    <citation type="submission" date="2013-03" db="EMBL/GenBank/DDBJ databases">
        <title>Salinisphaera dokdonensis CL-ES53 Genome Sequencing.</title>
        <authorList>
            <person name="Li C."/>
            <person name="Lai Q."/>
            <person name="Shao Z."/>
        </authorList>
    </citation>
    <scope>NUCLEOTIDE SEQUENCE [LARGE SCALE GENOMIC DNA]</scope>
    <source>
        <strain evidence="9 10">CL-ES53</strain>
    </source>
</reference>
<evidence type="ECO:0000256" key="5">
    <source>
        <dbReference type="ARBA" id="ARBA00022679"/>
    </source>
</evidence>
<evidence type="ECO:0000256" key="7">
    <source>
        <dbReference type="ARBA" id="ARBA00023270"/>
    </source>
</evidence>
<comment type="function">
    <text evidence="1">Transaldolase is important for the balance of metabolites in the pentose-phosphate pathway.</text>
</comment>
<keyword evidence="7" id="KW-0704">Schiff base</keyword>
<dbReference type="PANTHER" id="PTHR10683:SF18">
    <property type="entry name" value="TRANSALDOLASE"/>
    <property type="match status" value="1"/>
</dbReference>
<evidence type="ECO:0000256" key="4">
    <source>
        <dbReference type="ARBA" id="ARBA00013151"/>
    </source>
</evidence>
<name>A0ABV2AVK8_9GAMM</name>
<evidence type="ECO:0000313" key="10">
    <source>
        <dbReference type="Proteomes" id="UP001460888"/>
    </source>
</evidence>
<evidence type="ECO:0000256" key="8">
    <source>
        <dbReference type="ARBA" id="ARBA00048810"/>
    </source>
</evidence>
<comment type="caution">
    <text evidence="9">The sequence shown here is derived from an EMBL/GenBank/DDBJ whole genome shotgun (WGS) entry which is preliminary data.</text>
</comment>
<dbReference type="Proteomes" id="UP001460888">
    <property type="component" value="Unassembled WGS sequence"/>
</dbReference>
<evidence type="ECO:0000256" key="1">
    <source>
        <dbReference type="ARBA" id="ARBA00003518"/>
    </source>
</evidence>
<comment type="similarity">
    <text evidence="3">Belongs to the transaldolase family. Type 1 subfamily.</text>
</comment>
<dbReference type="InterPro" id="IPR018225">
    <property type="entry name" value="Transaldolase_AS"/>
</dbReference>
<keyword evidence="5 9" id="KW-0808">Transferase</keyword>
<dbReference type="RefSeq" id="WP_353108270.1">
    <property type="nucleotide sequence ID" value="NZ_APND01000001.1"/>
</dbReference>
<comment type="catalytic activity">
    <reaction evidence="8">
        <text>D-sedoheptulose 7-phosphate + D-glyceraldehyde 3-phosphate = D-erythrose 4-phosphate + beta-D-fructose 6-phosphate</text>
        <dbReference type="Rhea" id="RHEA:17053"/>
        <dbReference type="ChEBI" id="CHEBI:16897"/>
        <dbReference type="ChEBI" id="CHEBI:57483"/>
        <dbReference type="ChEBI" id="CHEBI:57634"/>
        <dbReference type="ChEBI" id="CHEBI:59776"/>
        <dbReference type="EC" id="2.2.1.2"/>
    </reaction>
</comment>
<evidence type="ECO:0000256" key="6">
    <source>
        <dbReference type="ARBA" id="ARBA00023126"/>
    </source>
</evidence>
<dbReference type="EC" id="2.2.1.2" evidence="4"/>
<dbReference type="PANTHER" id="PTHR10683">
    <property type="entry name" value="TRANSALDOLASE"/>
    <property type="match status" value="1"/>
</dbReference>
<protein>
    <recommendedName>
        <fullName evidence="4">transaldolase</fullName>
        <ecNumber evidence="4">2.2.1.2</ecNumber>
    </recommendedName>
</protein>